<reference evidence="1 2" key="1">
    <citation type="submission" date="2018-04" db="EMBL/GenBank/DDBJ databases">
        <title>Bordetella sp. HZ20 isolated from seawater.</title>
        <authorList>
            <person name="Sun C."/>
        </authorList>
    </citation>
    <scope>NUCLEOTIDE SEQUENCE [LARGE SCALE GENOMIC DNA]</scope>
    <source>
        <strain evidence="1 2">HZ20</strain>
    </source>
</reference>
<evidence type="ECO:0008006" key="3">
    <source>
        <dbReference type="Google" id="ProtNLM"/>
    </source>
</evidence>
<dbReference type="Pfam" id="PF03500">
    <property type="entry name" value="Cellsynth_D"/>
    <property type="match status" value="1"/>
</dbReference>
<keyword evidence="2" id="KW-1185">Reference proteome</keyword>
<evidence type="ECO:0000313" key="2">
    <source>
        <dbReference type="Proteomes" id="UP000244571"/>
    </source>
</evidence>
<dbReference type="InterPro" id="IPR038470">
    <property type="entry name" value="Cellsynth_D_sf"/>
</dbReference>
<dbReference type="GO" id="GO:0030244">
    <property type="term" value="P:cellulose biosynthetic process"/>
    <property type="evidence" value="ECO:0007669"/>
    <property type="project" value="InterPro"/>
</dbReference>
<dbReference type="RefSeq" id="WP_108622246.1">
    <property type="nucleotide sequence ID" value="NZ_CP028901.1"/>
</dbReference>
<evidence type="ECO:0000313" key="1">
    <source>
        <dbReference type="EMBL" id="AWB34836.1"/>
    </source>
</evidence>
<sequence length="146" mass="16404">MQSKLTAYLESQRRDSNWSALLNPFLYEVFATLGEEQARHLLVNAGIRAGQDLALPACESIAQLELEANLHWSRLGWGLVTFIEHSDYLEITHECIPAQAPEYGSFADFLQGVYQQWFRAAGAGDHLKVHQTNEAHTGVFSFRLVG</sequence>
<dbReference type="OrthoDB" id="8963422at2"/>
<name>A0A2R4XM12_9BURK</name>
<dbReference type="EMBL" id="CP028901">
    <property type="protein sequence ID" value="AWB34836.1"/>
    <property type="molecule type" value="Genomic_DNA"/>
</dbReference>
<organism evidence="1 2">
    <name type="scientific">Orrella marina</name>
    <dbReference type="NCBI Taxonomy" id="2163011"/>
    <lineage>
        <taxon>Bacteria</taxon>
        <taxon>Pseudomonadati</taxon>
        <taxon>Pseudomonadota</taxon>
        <taxon>Betaproteobacteria</taxon>
        <taxon>Burkholderiales</taxon>
        <taxon>Alcaligenaceae</taxon>
        <taxon>Orrella</taxon>
    </lineage>
</organism>
<dbReference type="Gene3D" id="3.30.70.2590">
    <property type="match status" value="1"/>
</dbReference>
<proteinExistence type="predicted"/>
<dbReference type="KEGG" id="boz:DBV39_15110"/>
<accession>A0A2R4XM12</accession>
<dbReference type="Proteomes" id="UP000244571">
    <property type="component" value="Chromosome"/>
</dbReference>
<gene>
    <name evidence="1" type="ORF">DBV39_15110</name>
</gene>
<dbReference type="InterPro" id="IPR022798">
    <property type="entry name" value="BcsD_bac"/>
</dbReference>
<protein>
    <recommendedName>
        <fullName evidence="3">Cellulose synthase</fullName>
    </recommendedName>
</protein>
<dbReference type="AlphaFoldDB" id="A0A2R4XM12"/>